<dbReference type="InterPro" id="IPR006094">
    <property type="entry name" value="Oxid_FAD_bind_N"/>
</dbReference>
<comment type="similarity">
    <text evidence="1">Belongs to the oxygen-dependent FAD-linked oxidoreductase family.</text>
</comment>
<keyword evidence="4" id="KW-0560">Oxidoreductase</keyword>
<proteinExistence type="inferred from homology"/>
<keyword evidence="3" id="KW-0274">FAD</keyword>
<dbReference type="PANTHER" id="PTHR42973:SF34">
    <property type="entry name" value="FAD BINDING DOMAIN PROTEIN (AFU_ORTHOLOGUE AFUA_3G02770)"/>
    <property type="match status" value="1"/>
</dbReference>
<sequence length="527" mass="56379">MYLRLILAIVCILPFGVRAEGGRTSQLDALLARPSRYGFSSYAWSTETRAQILALKARVEGMSNCQYACSLLSIFAPGAVTASSSPSYQPLAYWSAQQAELTPTCRIDVASATDISTTIKVSKLARCPFAVKSGGHAAFAGGSSIQDGILVNLAKLNQVVLSPDQKTASVGPGLTWYDVYTKLDPLNVSVVGGREAGVGIGGLTLGGGISYFSGRYGWACDNVNNYEVVLADGSIVNASSTRHSDLYWALRGGSGTNFGIVSRFDLAAFPQGLLWGGSRYYSILTNASLAEAYSRFVNAAPQDDYAHLYIAFSYTAALGGFFGITGPVYGKPVADAPIFSELESIPSIVDATGFMNMTDLAIALNQTTFSRFKTVTFKNDPALIKQIIGYFIEEATSVLHVPGIAPAFAFQPLSLNIIAKMMKNGGNVLGLSAADGPLTIMNLNWGWSSASDDAEVFSAINRFVSRSRALGKSLKLNNDFIYMNYASLDQDVFSGYGAASKARLEGIKTKYDPQNVFGKLQPGYFKL</sequence>
<feature type="chain" id="PRO_5017708094" description="FAD-binding PCMH-type domain-containing protein" evidence="5">
    <location>
        <begin position="20"/>
        <end position="527"/>
    </location>
</feature>
<dbReference type="InterPro" id="IPR016166">
    <property type="entry name" value="FAD-bd_PCMH"/>
</dbReference>
<evidence type="ECO:0000313" key="8">
    <source>
        <dbReference type="Proteomes" id="UP000256645"/>
    </source>
</evidence>
<evidence type="ECO:0000256" key="1">
    <source>
        <dbReference type="ARBA" id="ARBA00005466"/>
    </source>
</evidence>
<dbReference type="Gene3D" id="3.30.465.10">
    <property type="match status" value="1"/>
</dbReference>
<evidence type="ECO:0000256" key="2">
    <source>
        <dbReference type="ARBA" id="ARBA00022630"/>
    </source>
</evidence>
<evidence type="ECO:0000313" key="7">
    <source>
        <dbReference type="EMBL" id="RDW84692.1"/>
    </source>
</evidence>
<accession>A0A3D8SEF0</accession>
<keyword evidence="5" id="KW-0732">Signal</keyword>
<evidence type="ECO:0000256" key="3">
    <source>
        <dbReference type="ARBA" id="ARBA00022827"/>
    </source>
</evidence>
<dbReference type="EMBL" id="PDLM01000002">
    <property type="protein sequence ID" value="RDW84692.1"/>
    <property type="molecule type" value="Genomic_DNA"/>
</dbReference>
<dbReference type="InterPro" id="IPR050416">
    <property type="entry name" value="FAD-linked_Oxidoreductase"/>
</dbReference>
<dbReference type="InterPro" id="IPR016169">
    <property type="entry name" value="FAD-bd_PCMH_sub2"/>
</dbReference>
<name>A0A3D8SEF0_9HELO</name>
<dbReference type="GO" id="GO:0016491">
    <property type="term" value="F:oxidoreductase activity"/>
    <property type="evidence" value="ECO:0007669"/>
    <property type="project" value="UniProtKB-KW"/>
</dbReference>
<dbReference type="InterPro" id="IPR012951">
    <property type="entry name" value="BBE"/>
</dbReference>
<evidence type="ECO:0000259" key="6">
    <source>
        <dbReference type="PROSITE" id="PS51387"/>
    </source>
</evidence>
<dbReference type="PANTHER" id="PTHR42973">
    <property type="entry name" value="BINDING OXIDOREDUCTASE, PUTATIVE (AFU_ORTHOLOGUE AFUA_1G17690)-RELATED"/>
    <property type="match status" value="1"/>
</dbReference>
<dbReference type="Proteomes" id="UP000256645">
    <property type="component" value="Unassembled WGS sequence"/>
</dbReference>
<gene>
    <name evidence="7" type="ORF">BP6252_02282</name>
</gene>
<dbReference type="SUPFAM" id="SSF56176">
    <property type="entry name" value="FAD-binding/transporter-associated domain-like"/>
    <property type="match status" value="1"/>
</dbReference>
<dbReference type="AlphaFoldDB" id="A0A3D8SEF0"/>
<protein>
    <recommendedName>
        <fullName evidence="6">FAD-binding PCMH-type domain-containing protein</fullName>
    </recommendedName>
</protein>
<keyword evidence="8" id="KW-1185">Reference proteome</keyword>
<feature type="domain" description="FAD-binding PCMH-type" evidence="6">
    <location>
        <begin position="99"/>
        <end position="271"/>
    </location>
</feature>
<dbReference type="Pfam" id="PF08031">
    <property type="entry name" value="BBE"/>
    <property type="match status" value="1"/>
</dbReference>
<dbReference type="STRING" id="1849047.A0A3D8SEF0"/>
<dbReference type="PROSITE" id="PS51387">
    <property type="entry name" value="FAD_PCMH"/>
    <property type="match status" value="1"/>
</dbReference>
<dbReference type="OrthoDB" id="2151789at2759"/>
<evidence type="ECO:0000256" key="4">
    <source>
        <dbReference type="ARBA" id="ARBA00023002"/>
    </source>
</evidence>
<keyword evidence="2" id="KW-0285">Flavoprotein</keyword>
<evidence type="ECO:0000256" key="5">
    <source>
        <dbReference type="SAM" id="SignalP"/>
    </source>
</evidence>
<organism evidence="7 8">
    <name type="scientific">Coleophoma cylindrospora</name>
    <dbReference type="NCBI Taxonomy" id="1849047"/>
    <lineage>
        <taxon>Eukaryota</taxon>
        <taxon>Fungi</taxon>
        <taxon>Dikarya</taxon>
        <taxon>Ascomycota</taxon>
        <taxon>Pezizomycotina</taxon>
        <taxon>Leotiomycetes</taxon>
        <taxon>Helotiales</taxon>
        <taxon>Dermateaceae</taxon>
        <taxon>Coleophoma</taxon>
    </lineage>
</organism>
<feature type="signal peptide" evidence="5">
    <location>
        <begin position="1"/>
        <end position="19"/>
    </location>
</feature>
<comment type="caution">
    <text evidence="7">The sequence shown here is derived from an EMBL/GenBank/DDBJ whole genome shotgun (WGS) entry which is preliminary data.</text>
</comment>
<dbReference type="GO" id="GO:0071949">
    <property type="term" value="F:FAD binding"/>
    <property type="evidence" value="ECO:0007669"/>
    <property type="project" value="InterPro"/>
</dbReference>
<dbReference type="InterPro" id="IPR036318">
    <property type="entry name" value="FAD-bd_PCMH-like_sf"/>
</dbReference>
<reference evidence="7 8" key="1">
    <citation type="journal article" date="2018" name="IMA Fungus">
        <title>IMA Genome-F 9: Draft genome sequence of Annulohypoxylon stygium, Aspergillus mulundensis, Berkeleyomyces basicola (syn. Thielaviopsis basicola), Ceratocystis smalleyi, two Cercospora beticola strains, Coleophoma cylindrospora, Fusarium fracticaudum, Phialophora cf. hyalina, and Morchella septimelata.</title>
        <authorList>
            <person name="Wingfield B.D."/>
            <person name="Bills G.F."/>
            <person name="Dong Y."/>
            <person name="Huang W."/>
            <person name="Nel W.J."/>
            <person name="Swalarsk-Parry B.S."/>
            <person name="Vaghefi N."/>
            <person name="Wilken P.M."/>
            <person name="An Z."/>
            <person name="de Beer Z.W."/>
            <person name="De Vos L."/>
            <person name="Chen L."/>
            <person name="Duong T.A."/>
            <person name="Gao Y."/>
            <person name="Hammerbacher A."/>
            <person name="Kikkert J.R."/>
            <person name="Li Y."/>
            <person name="Li H."/>
            <person name="Li K."/>
            <person name="Li Q."/>
            <person name="Liu X."/>
            <person name="Ma X."/>
            <person name="Naidoo K."/>
            <person name="Pethybridge S.J."/>
            <person name="Sun J."/>
            <person name="Steenkamp E.T."/>
            <person name="van der Nest M.A."/>
            <person name="van Wyk S."/>
            <person name="Wingfield M.J."/>
            <person name="Xiong C."/>
            <person name="Yue Q."/>
            <person name="Zhang X."/>
        </authorList>
    </citation>
    <scope>NUCLEOTIDE SEQUENCE [LARGE SCALE GENOMIC DNA]</scope>
    <source>
        <strain evidence="7 8">BP6252</strain>
    </source>
</reference>
<dbReference type="Pfam" id="PF01565">
    <property type="entry name" value="FAD_binding_4"/>
    <property type="match status" value="1"/>
</dbReference>